<organism evidence="1">
    <name type="scientific">marine sediment metagenome</name>
    <dbReference type="NCBI Taxonomy" id="412755"/>
    <lineage>
        <taxon>unclassified sequences</taxon>
        <taxon>metagenomes</taxon>
        <taxon>ecological metagenomes</taxon>
    </lineage>
</organism>
<dbReference type="AlphaFoldDB" id="X1KN99"/>
<sequence length="53" mass="6528">MDYWQLKKDAIDYVYSISHVYLYRVKGKRSMSLKKYGFTWRKKGYTGPRKLWS</sequence>
<name>X1KN99_9ZZZZ</name>
<comment type="caution">
    <text evidence="1">The sequence shown here is derived from an EMBL/GenBank/DDBJ whole genome shotgun (WGS) entry which is preliminary data.</text>
</comment>
<protein>
    <submittedName>
        <fullName evidence="1">Uncharacterized protein</fullName>
    </submittedName>
</protein>
<feature type="non-terminal residue" evidence="1">
    <location>
        <position position="53"/>
    </location>
</feature>
<gene>
    <name evidence="1" type="ORF">S06H3_03970</name>
</gene>
<accession>X1KN99</accession>
<dbReference type="EMBL" id="BARV01001349">
    <property type="protein sequence ID" value="GAH95105.1"/>
    <property type="molecule type" value="Genomic_DNA"/>
</dbReference>
<reference evidence="1" key="1">
    <citation type="journal article" date="2014" name="Front. Microbiol.">
        <title>High frequency of phylogenetically diverse reductive dehalogenase-homologous genes in deep subseafloor sedimentary metagenomes.</title>
        <authorList>
            <person name="Kawai M."/>
            <person name="Futagami T."/>
            <person name="Toyoda A."/>
            <person name="Takaki Y."/>
            <person name="Nishi S."/>
            <person name="Hori S."/>
            <person name="Arai W."/>
            <person name="Tsubouchi T."/>
            <person name="Morono Y."/>
            <person name="Uchiyama I."/>
            <person name="Ito T."/>
            <person name="Fujiyama A."/>
            <person name="Inagaki F."/>
            <person name="Takami H."/>
        </authorList>
    </citation>
    <scope>NUCLEOTIDE SEQUENCE</scope>
    <source>
        <strain evidence="1">Expedition CK06-06</strain>
    </source>
</reference>
<evidence type="ECO:0000313" key="1">
    <source>
        <dbReference type="EMBL" id="GAH95105.1"/>
    </source>
</evidence>
<proteinExistence type="predicted"/>